<accession>A0ABW9QW41</accession>
<feature type="non-terminal residue" evidence="1">
    <location>
        <position position="1"/>
    </location>
</feature>
<gene>
    <name evidence="1" type="ORF">GHK86_13720</name>
</gene>
<dbReference type="PANTHER" id="PTHR33361:SF15">
    <property type="entry name" value="DUF885 FAMILY LIPOPROTEIN"/>
    <property type="match status" value="1"/>
</dbReference>
<dbReference type="EMBL" id="WJHE01000719">
    <property type="protein sequence ID" value="MST33770.1"/>
    <property type="molecule type" value="Genomic_DNA"/>
</dbReference>
<dbReference type="PANTHER" id="PTHR33361">
    <property type="entry name" value="GLR0591 PROTEIN"/>
    <property type="match status" value="1"/>
</dbReference>
<keyword evidence="2" id="KW-1185">Reference proteome</keyword>
<reference evidence="1 2" key="1">
    <citation type="submission" date="2019-11" db="EMBL/GenBank/DDBJ databases">
        <title>Acidiferrimicrobium australis gen. nov., sp. nov., an acidophilic and obligately heterotrophic, member of the Actinobacteria that catalyses dissimilatory oxido- reduction of iron isolated from metal-rich acidic water in Chile.</title>
        <authorList>
            <person name="Gonzalez D."/>
            <person name="Huber K."/>
            <person name="Hedrich S."/>
            <person name="Rojas-Villalobos C."/>
            <person name="Quatrini R."/>
            <person name="Dinamarca M.A."/>
            <person name="Schwarz A."/>
            <person name="Canales C."/>
            <person name="Nancucheo I."/>
        </authorList>
    </citation>
    <scope>NUCLEOTIDE SEQUENCE [LARGE SCALE GENOMIC DNA]</scope>
    <source>
        <strain evidence="1 2">USS-CCA1</strain>
    </source>
</reference>
<comment type="caution">
    <text evidence="1">The sequence shown here is derived from an EMBL/GenBank/DDBJ whole genome shotgun (WGS) entry which is preliminary data.</text>
</comment>
<dbReference type="Pfam" id="PF05960">
    <property type="entry name" value="DUF885"/>
    <property type="match status" value="1"/>
</dbReference>
<name>A0ABW9QW41_9ACTN</name>
<dbReference type="InterPro" id="IPR010281">
    <property type="entry name" value="DUF885"/>
</dbReference>
<dbReference type="Proteomes" id="UP000437736">
    <property type="component" value="Unassembled WGS sequence"/>
</dbReference>
<evidence type="ECO:0000313" key="1">
    <source>
        <dbReference type="EMBL" id="MST33770.1"/>
    </source>
</evidence>
<proteinExistence type="predicted"/>
<evidence type="ECO:0000313" key="2">
    <source>
        <dbReference type="Proteomes" id="UP000437736"/>
    </source>
</evidence>
<organism evidence="1 2">
    <name type="scientific">Acidiferrimicrobium australe</name>
    <dbReference type="NCBI Taxonomy" id="2664430"/>
    <lineage>
        <taxon>Bacteria</taxon>
        <taxon>Bacillati</taxon>
        <taxon>Actinomycetota</taxon>
        <taxon>Acidimicrobiia</taxon>
        <taxon>Acidimicrobiales</taxon>
        <taxon>Acidimicrobiaceae</taxon>
        <taxon>Acidiferrimicrobium</taxon>
    </lineage>
</organism>
<sequence length="337" mass="37565">EDGESRSRGDWAIGEARYSALLTDRELLGVDAGQLHQRGLDAYEALSAEMAELARQIDPDAGGWVPLLARLDAECPSTPEEMRAEYERWCTLARDFLAERELVSFPEGERCLVVPSPVFQRPVLAVASYQEPPPFSASRVGHFFVPYPPEGESPEGIAERLASNGYHAIPTTAVHEAYPGHHWHLVWSAQTRRPVRKVVTTSYFVEGWALYTEVMMRREGFFTDPRVVLSHLGARIFRAARIVVDTALHTGGMTPEEAVTFLQEKVAMTRAVAVAEVERYCSWPTQAASYLTGSLQIEALRDRWLAEGRGDLHAFHDAVAADPGLPVALVERRLFPQ</sequence>
<protein>
    <submittedName>
        <fullName evidence="1">DUF885 family protein</fullName>
    </submittedName>
</protein>